<name>A0A517Y5U3_9BACT</name>
<dbReference type="Proteomes" id="UP000315017">
    <property type="component" value="Chromosome"/>
</dbReference>
<reference evidence="1 2" key="1">
    <citation type="submission" date="2019-02" db="EMBL/GenBank/DDBJ databases">
        <title>Deep-cultivation of Planctomycetes and their phenomic and genomic characterization uncovers novel biology.</title>
        <authorList>
            <person name="Wiegand S."/>
            <person name="Jogler M."/>
            <person name="Boedeker C."/>
            <person name="Pinto D."/>
            <person name="Vollmers J."/>
            <person name="Rivas-Marin E."/>
            <person name="Kohn T."/>
            <person name="Peeters S.H."/>
            <person name="Heuer A."/>
            <person name="Rast P."/>
            <person name="Oberbeckmann S."/>
            <person name="Bunk B."/>
            <person name="Jeske O."/>
            <person name="Meyerdierks A."/>
            <person name="Storesund J.E."/>
            <person name="Kallscheuer N."/>
            <person name="Luecker S."/>
            <person name="Lage O.M."/>
            <person name="Pohl T."/>
            <person name="Merkel B.J."/>
            <person name="Hornburger P."/>
            <person name="Mueller R.-W."/>
            <person name="Bruemmer F."/>
            <person name="Labrenz M."/>
            <person name="Spormann A.M."/>
            <person name="Op den Camp H."/>
            <person name="Overmann J."/>
            <person name="Amann R."/>
            <person name="Jetten M.S.M."/>
            <person name="Mascher T."/>
            <person name="Medema M.H."/>
            <person name="Devos D.P."/>
            <person name="Kaster A.-K."/>
            <person name="Ovreas L."/>
            <person name="Rohde M."/>
            <person name="Galperin M.Y."/>
            <person name="Jogler C."/>
        </authorList>
    </citation>
    <scope>NUCLEOTIDE SEQUENCE [LARGE SCALE GENOMIC DNA]</scope>
    <source>
        <strain evidence="1 2">ETA_A8</strain>
    </source>
</reference>
<evidence type="ECO:0000313" key="1">
    <source>
        <dbReference type="EMBL" id="QDU25604.1"/>
    </source>
</evidence>
<accession>A0A517Y5U3</accession>
<dbReference type="EMBL" id="CP036274">
    <property type="protein sequence ID" value="QDU25604.1"/>
    <property type="molecule type" value="Genomic_DNA"/>
</dbReference>
<gene>
    <name evidence="1" type="ORF">ETAA8_06740</name>
</gene>
<keyword evidence="2" id="KW-1185">Reference proteome</keyword>
<organism evidence="1 2">
    <name type="scientific">Anatilimnocola aggregata</name>
    <dbReference type="NCBI Taxonomy" id="2528021"/>
    <lineage>
        <taxon>Bacteria</taxon>
        <taxon>Pseudomonadati</taxon>
        <taxon>Planctomycetota</taxon>
        <taxon>Planctomycetia</taxon>
        <taxon>Pirellulales</taxon>
        <taxon>Pirellulaceae</taxon>
        <taxon>Anatilimnocola</taxon>
    </lineage>
</organism>
<evidence type="ECO:0000313" key="2">
    <source>
        <dbReference type="Proteomes" id="UP000315017"/>
    </source>
</evidence>
<dbReference type="KEGG" id="aagg:ETAA8_06740"/>
<proteinExistence type="predicted"/>
<protein>
    <submittedName>
        <fullName evidence="1">Uncharacterized protein</fullName>
    </submittedName>
</protein>
<sequence>MAAMKDFKRIALSEREFVEVSCLMWSAAAWRVNPTLTEQQIQNGMLQIIQGAKKAA</sequence>
<dbReference type="AlphaFoldDB" id="A0A517Y5U3"/>